<keyword evidence="2" id="KW-0472">Membrane</keyword>
<evidence type="ECO:0000313" key="5">
    <source>
        <dbReference type="Proteomes" id="UP000008281"/>
    </source>
</evidence>
<dbReference type="eggNOG" id="ENOG502TM7M">
    <property type="taxonomic scope" value="Eukaryota"/>
</dbReference>
<feature type="region of interest" description="Disordered" evidence="1">
    <location>
        <begin position="290"/>
        <end position="348"/>
    </location>
</feature>
<dbReference type="GeneID" id="9823813"/>
<dbReference type="EMBL" id="DS268407">
    <property type="protein sequence ID" value="EFO82814.1"/>
    <property type="molecule type" value="Genomic_DNA"/>
</dbReference>
<accession>E3LD78</accession>
<dbReference type="OrthoDB" id="5807363at2759"/>
<organism evidence="5">
    <name type="scientific">Caenorhabditis remanei</name>
    <name type="common">Caenorhabditis vulgaris</name>
    <dbReference type="NCBI Taxonomy" id="31234"/>
    <lineage>
        <taxon>Eukaryota</taxon>
        <taxon>Metazoa</taxon>
        <taxon>Ecdysozoa</taxon>
        <taxon>Nematoda</taxon>
        <taxon>Chromadorea</taxon>
        <taxon>Rhabditida</taxon>
        <taxon>Rhabditina</taxon>
        <taxon>Rhabditomorpha</taxon>
        <taxon>Rhabditoidea</taxon>
        <taxon>Rhabditidae</taxon>
        <taxon>Peloderinae</taxon>
        <taxon>Caenorhabditis</taxon>
    </lineage>
</organism>
<name>E3LD78_CAERE</name>
<feature type="compositionally biased region" description="Basic and acidic residues" evidence="1">
    <location>
        <begin position="290"/>
        <end position="314"/>
    </location>
</feature>
<dbReference type="HOGENOM" id="CLU_834801_0_0_1"/>
<proteinExistence type="predicted"/>
<reference evidence="4" key="1">
    <citation type="submission" date="2007-07" db="EMBL/GenBank/DDBJ databases">
        <title>PCAP assembly of the Caenorhabditis remanei genome.</title>
        <authorList>
            <consortium name="The Caenorhabditis remanei Sequencing Consortium"/>
            <person name="Wilson R.K."/>
        </authorList>
    </citation>
    <scope>NUCLEOTIDE SEQUENCE [LARGE SCALE GENOMIC DNA]</scope>
    <source>
        <strain evidence="4">PB4641</strain>
    </source>
</reference>
<dbReference type="AlphaFoldDB" id="E3LD78"/>
<dbReference type="RefSeq" id="XP_003118216.2">
    <property type="nucleotide sequence ID" value="XM_003118168.2"/>
</dbReference>
<evidence type="ECO:0000313" key="4">
    <source>
        <dbReference type="EMBL" id="EFO82814.1"/>
    </source>
</evidence>
<dbReference type="InParanoid" id="E3LD78"/>
<sequence>MAFRKVINPFLILFLFVNSSIAVIEVDVSKISINFGSQINTFISNCFGVDMDFYLLISTSNFSQENPYYMRQQDASQYSVDLPGTSSFLIQSTTDFISLTGVLSMRCSNGGNVSDSFLISSQSSKQNDKNNQDVNIQVTSNSYHWTLTATINRKCNGANQYGFNCNEQCTNTNNDDNYYCYTCGANGQKTCCPSADVNPDDCSYYNHPVSSTWSPNTSCSASAENTYFWLMISFAIIIAILAILLLLVLLELCCGLFMGGRAAKGSEDGDWIVPKEPKANRELYDADINRHHQYRRRQEETRESSEPDERDRRSPYIVSRQGMENQSYDDEVLRNEWQEPQPRRIARV</sequence>
<feature type="transmembrane region" description="Helical" evidence="2">
    <location>
        <begin position="227"/>
        <end position="250"/>
    </location>
</feature>
<keyword evidence="2" id="KW-0812">Transmembrane</keyword>
<feature type="chain" id="PRO_5003173370" evidence="3">
    <location>
        <begin position="23"/>
        <end position="348"/>
    </location>
</feature>
<evidence type="ECO:0000256" key="2">
    <source>
        <dbReference type="SAM" id="Phobius"/>
    </source>
</evidence>
<dbReference type="KEGG" id="crq:GCK72_024681"/>
<dbReference type="OMA" id="AENTYFW"/>
<keyword evidence="5" id="KW-1185">Reference proteome</keyword>
<protein>
    <submittedName>
        <fullName evidence="4">Uncharacterized protein</fullName>
    </submittedName>
</protein>
<dbReference type="CTD" id="9823813"/>
<evidence type="ECO:0000256" key="3">
    <source>
        <dbReference type="SAM" id="SignalP"/>
    </source>
</evidence>
<keyword evidence="2" id="KW-1133">Transmembrane helix</keyword>
<dbReference type="Proteomes" id="UP000008281">
    <property type="component" value="Unassembled WGS sequence"/>
</dbReference>
<evidence type="ECO:0000256" key="1">
    <source>
        <dbReference type="SAM" id="MobiDB-lite"/>
    </source>
</evidence>
<keyword evidence="3" id="KW-0732">Signal</keyword>
<feature type="signal peptide" evidence="3">
    <location>
        <begin position="1"/>
        <end position="22"/>
    </location>
</feature>
<gene>
    <name evidence="4" type="ORF">CRE_00112</name>
</gene>
<dbReference type="FunCoup" id="E3LD78">
    <property type="interactions" value="1468"/>
</dbReference>